<dbReference type="AlphaFoldDB" id="A0A517LT98"/>
<evidence type="ECO:0000313" key="2">
    <source>
        <dbReference type="Proteomes" id="UP000319557"/>
    </source>
</evidence>
<keyword evidence="2" id="KW-1185">Reference proteome</keyword>
<reference evidence="1 2" key="1">
    <citation type="submission" date="2019-02" db="EMBL/GenBank/DDBJ databases">
        <title>Deep-cultivation of Planctomycetes and their phenomic and genomic characterization uncovers novel biology.</title>
        <authorList>
            <person name="Wiegand S."/>
            <person name="Jogler M."/>
            <person name="Boedeker C."/>
            <person name="Pinto D."/>
            <person name="Vollmers J."/>
            <person name="Rivas-Marin E."/>
            <person name="Kohn T."/>
            <person name="Peeters S.H."/>
            <person name="Heuer A."/>
            <person name="Rast P."/>
            <person name="Oberbeckmann S."/>
            <person name="Bunk B."/>
            <person name="Jeske O."/>
            <person name="Meyerdierks A."/>
            <person name="Storesund J.E."/>
            <person name="Kallscheuer N."/>
            <person name="Luecker S."/>
            <person name="Lage O.M."/>
            <person name="Pohl T."/>
            <person name="Merkel B.J."/>
            <person name="Hornburger P."/>
            <person name="Mueller R.-W."/>
            <person name="Bruemmer F."/>
            <person name="Labrenz M."/>
            <person name="Spormann A.M."/>
            <person name="Op den Camp H."/>
            <person name="Overmann J."/>
            <person name="Amann R."/>
            <person name="Jetten M.S.M."/>
            <person name="Mascher T."/>
            <person name="Medema M.H."/>
            <person name="Devos D.P."/>
            <person name="Kaster A.-K."/>
            <person name="Ovreas L."/>
            <person name="Rohde M."/>
            <person name="Galperin M.Y."/>
            <person name="Jogler C."/>
        </authorList>
    </citation>
    <scope>NUCLEOTIDE SEQUENCE [LARGE SCALE GENOMIC DNA]</scope>
    <source>
        <strain evidence="1 2">EC9</strain>
    </source>
</reference>
<evidence type="ECO:0000313" key="1">
    <source>
        <dbReference type="EMBL" id="QDS85847.1"/>
    </source>
</evidence>
<dbReference type="Pfam" id="PF05258">
    <property type="entry name" value="DciA"/>
    <property type="match status" value="1"/>
</dbReference>
<evidence type="ECO:0008006" key="3">
    <source>
        <dbReference type="Google" id="ProtNLM"/>
    </source>
</evidence>
<dbReference type="KEGG" id="ruv:EC9_00030"/>
<dbReference type="OrthoDB" id="276252at2"/>
<gene>
    <name evidence="1" type="ORF">EC9_00030</name>
</gene>
<organism evidence="1 2">
    <name type="scientific">Rosistilla ulvae</name>
    <dbReference type="NCBI Taxonomy" id="1930277"/>
    <lineage>
        <taxon>Bacteria</taxon>
        <taxon>Pseudomonadati</taxon>
        <taxon>Planctomycetota</taxon>
        <taxon>Planctomycetia</taxon>
        <taxon>Pirellulales</taxon>
        <taxon>Pirellulaceae</taxon>
        <taxon>Rosistilla</taxon>
    </lineage>
</organism>
<dbReference type="PANTHER" id="PTHR36456">
    <property type="entry name" value="UPF0232 PROTEIN SCO3875"/>
    <property type="match status" value="1"/>
</dbReference>
<accession>A0A517LT98</accession>
<dbReference type="EMBL" id="CP036261">
    <property type="protein sequence ID" value="QDS85847.1"/>
    <property type="molecule type" value="Genomic_DNA"/>
</dbReference>
<sequence length="105" mass="11879">MSREPEERKKQHARKIGSIVNQLMARRGYAQVQTGNEMERIVRRVVGDNLANTCRPGNVRNGTLEIAVSDSVSIQELSFQKRALIKALQKEFPQSGIKDIRFRAG</sequence>
<name>A0A517LT98_9BACT</name>
<protein>
    <recommendedName>
        <fullName evidence="3">DUF721 domain-containing protein</fullName>
    </recommendedName>
</protein>
<dbReference type="Proteomes" id="UP000319557">
    <property type="component" value="Chromosome"/>
</dbReference>
<dbReference type="PANTHER" id="PTHR36456:SF1">
    <property type="entry name" value="UPF0232 PROTEIN SCO3875"/>
    <property type="match status" value="1"/>
</dbReference>
<proteinExistence type="predicted"/>
<dbReference type="InterPro" id="IPR007922">
    <property type="entry name" value="DciA-like"/>
</dbReference>
<dbReference type="RefSeq" id="WP_145088697.1">
    <property type="nucleotide sequence ID" value="NZ_CP036261.1"/>
</dbReference>